<protein>
    <submittedName>
        <fullName evidence="3">Starch-binding associating with outer membrane</fullName>
    </submittedName>
    <submittedName>
        <fullName evidence="2">SusD/RagB family nutrient-binding outer membrane lipoprotein</fullName>
    </submittedName>
</protein>
<evidence type="ECO:0000256" key="1">
    <source>
        <dbReference type="SAM" id="SignalP"/>
    </source>
</evidence>
<keyword evidence="2" id="KW-0449">Lipoprotein</keyword>
<reference evidence="2" key="2">
    <citation type="submission" date="2018-12" db="EMBL/GenBank/DDBJ databases">
        <title>Draft genome sequence of Flaovobacterium columnare ARS1 isolated from channel catfish in Alabama.</title>
        <authorList>
            <person name="Cai W."/>
            <person name="Arias C."/>
        </authorList>
    </citation>
    <scope>NUCLEOTIDE SEQUENCE [LARGE SCALE GENOMIC DNA]</scope>
    <source>
        <strain evidence="2">ARS1</strain>
    </source>
</reference>
<evidence type="ECO:0000313" key="2">
    <source>
        <dbReference type="EMBL" id="RVU91743.1"/>
    </source>
</evidence>
<dbReference type="Pfam" id="PF12771">
    <property type="entry name" value="SusD-like_2"/>
    <property type="match status" value="1"/>
</dbReference>
<organism evidence="3 4">
    <name type="scientific">Flavobacterium columnare</name>
    <dbReference type="NCBI Taxonomy" id="996"/>
    <lineage>
        <taxon>Bacteria</taxon>
        <taxon>Pseudomonadati</taxon>
        <taxon>Bacteroidota</taxon>
        <taxon>Flavobacteriia</taxon>
        <taxon>Flavobacteriales</taxon>
        <taxon>Flavobacteriaceae</taxon>
        <taxon>Flavobacterium</taxon>
    </lineage>
</organism>
<sequence>MILKLRKMRKHFKYGFMGLTALVAVACNDYLDVNENVNAPSANSINAAQMLAGVQTSAFEIQSINMNQLGNVYMGAWASNVLAFTGGYANEYQLNVDSNFQGGIWNSLYRNIGQFQNVINKAKNDKTFETHGAIAQILKTHYMQYIVDLYGDAPYSDAFKGQDQIFGKYDDDKQIYRNLIIELDNAISKLEHPHGSASLVTGKEDVMLGGDKISWVKLANTIKLRLLVRQSKLAEKDAETNTYLQAEIGKLVGKNFVDFNVKVNPGYNSSTDDQQNPFYNTYGYDTNGGNNYSFNRASRQLADHLMGVSTITGTSDANTGVKDPRRTYIYRAPSGNIASNIQGGTVGVNLEIPQVYDSGTEKFVSGASRMSAFLIPNNVGTGLTNIAQDKLDAGSSQNGYLMLKAEADFLLAEAALIFPGKFGDAQTHFNNGITSSFNFYGISSQASEYIAATDSKNGFGWTGSADKFYAICTQRWIALTNIHAIETFINYNKYGYPKVPLARGAVKPNRPYRLHYPASEYAANSTNVPKLTQDDIFNKGTKSPFWLNF</sequence>
<dbReference type="Proteomes" id="UP000238180">
    <property type="component" value="Unassembled WGS sequence"/>
</dbReference>
<reference evidence="3" key="1">
    <citation type="submission" date="2018-02" db="EMBL/GenBank/DDBJ databases">
        <authorList>
            <person name="Cohen D.B."/>
            <person name="Kent A.D."/>
        </authorList>
    </citation>
    <scope>NUCLEOTIDE SEQUENCE [LARGE SCALE GENOMIC DNA]</scope>
    <source>
        <strain evidence="3">CIP109753</strain>
    </source>
</reference>
<name>A0A2N9P9D8_9FLAO</name>
<dbReference type="SUPFAM" id="SSF48452">
    <property type="entry name" value="TPR-like"/>
    <property type="match status" value="1"/>
</dbReference>
<dbReference type="AlphaFoldDB" id="A0A2N9P9D8"/>
<dbReference type="InterPro" id="IPR011990">
    <property type="entry name" value="TPR-like_helical_dom_sf"/>
</dbReference>
<evidence type="ECO:0000313" key="5">
    <source>
        <dbReference type="Proteomes" id="UP000288951"/>
    </source>
</evidence>
<dbReference type="Proteomes" id="UP000288951">
    <property type="component" value="Unassembled WGS sequence"/>
</dbReference>
<dbReference type="Gene3D" id="1.25.40.390">
    <property type="match status" value="1"/>
</dbReference>
<dbReference type="PROSITE" id="PS51257">
    <property type="entry name" value="PROKAR_LIPOPROTEIN"/>
    <property type="match status" value="1"/>
</dbReference>
<evidence type="ECO:0000313" key="4">
    <source>
        <dbReference type="Proteomes" id="UP000238180"/>
    </source>
</evidence>
<dbReference type="EMBL" id="OLKH01000074">
    <property type="protein sequence ID" value="SPE76927.1"/>
    <property type="molecule type" value="Genomic_DNA"/>
</dbReference>
<keyword evidence="5" id="KW-1185">Reference proteome</keyword>
<feature type="chain" id="PRO_5036046428" evidence="1">
    <location>
        <begin position="27"/>
        <end position="549"/>
    </location>
</feature>
<evidence type="ECO:0000313" key="3">
    <source>
        <dbReference type="EMBL" id="SPE76927.1"/>
    </source>
</evidence>
<dbReference type="InterPro" id="IPR041662">
    <property type="entry name" value="SusD-like_2"/>
</dbReference>
<dbReference type="OrthoDB" id="725917at2"/>
<feature type="signal peptide" evidence="1">
    <location>
        <begin position="1"/>
        <end position="26"/>
    </location>
</feature>
<accession>A0A2N9P9D8</accession>
<dbReference type="EMBL" id="RQSM01000002">
    <property type="protein sequence ID" value="RVU91743.1"/>
    <property type="molecule type" value="Genomic_DNA"/>
</dbReference>
<keyword evidence="1" id="KW-0732">Signal</keyword>
<proteinExistence type="predicted"/>
<gene>
    <name evidence="2" type="ORF">EH230_01835</name>
    <name evidence="3" type="ORF">FLACOL_00916</name>
</gene>